<proteinExistence type="predicted"/>
<evidence type="ECO:0000256" key="1">
    <source>
        <dbReference type="SAM" id="MobiDB-lite"/>
    </source>
</evidence>
<dbReference type="AlphaFoldDB" id="A0A2Z6R3W5"/>
<organism evidence="2 3">
    <name type="scientific">Rhizophagus clarus</name>
    <dbReference type="NCBI Taxonomy" id="94130"/>
    <lineage>
        <taxon>Eukaryota</taxon>
        <taxon>Fungi</taxon>
        <taxon>Fungi incertae sedis</taxon>
        <taxon>Mucoromycota</taxon>
        <taxon>Glomeromycotina</taxon>
        <taxon>Glomeromycetes</taxon>
        <taxon>Glomerales</taxon>
        <taxon>Glomeraceae</taxon>
        <taxon>Rhizophagus</taxon>
    </lineage>
</organism>
<evidence type="ECO:0000313" key="2">
    <source>
        <dbReference type="EMBL" id="GBB92364.1"/>
    </source>
</evidence>
<protein>
    <submittedName>
        <fullName evidence="2">Uncharacterized protein</fullName>
    </submittedName>
</protein>
<feature type="region of interest" description="Disordered" evidence="1">
    <location>
        <begin position="21"/>
        <end position="52"/>
    </location>
</feature>
<dbReference type="Proteomes" id="UP000247702">
    <property type="component" value="Unassembled WGS sequence"/>
</dbReference>
<sequence length="95" mass="10716">MNQNCKPSMYPASIANFCSSSSYPRKGSKKGNPYQAGQRPSGQKRITTKKEAEKWVNRSIKMPESQVNILKHGVSLLRRWSVLGLGDHDRPEDLN</sequence>
<name>A0A2Z6R3W5_9GLOM</name>
<reference evidence="2 3" key="1">
    <citation type="submission" date="2017-11" db="EMBL/GenBank/DDBJ databases">
        <title>The genome of Rhizophagus clarus HR1 reveals common genetic basis of auxotrophy among arbuscular mycorrhizal fungi.</title>
        <authorList>
            <person name="Kobayashi Y."/>
        </authorList>
    </citation>
    <scope>NUCLEOTIDE SEQUENCE [LARGE SCALE GENOMIC DNA]</scope>
    <source>
        <strain evidence="2 3">HR1</strain>
    </source>
</reference>
<gene>
    <name evidence="2" type="ORF">RclHR1_00020067</name>
</gene>
<dbReference type="EMBL" id="BEXD01001112">
    <property type="protein sequence ID" value="GBB92364.1"/>
    <property type="molecule type" value="Genomic_DNA"/>
</dbReference>
<keyword evidence="3" id="KW-1185">Reference proteome</keyword>
<accession>A0A2Z6R3W5</accession>
<comment type="caution">
    <text evidence="2">The sequence shown here is derived from an EMBL/GenBank/DDBJ whole genome shotgun (WGS) entry which is preliminary data.</text>
</comment>
<evidence type="ECO:0000313" key="3">
    <source>
        <dbReference type="Proteomes" id="UP000247702"/>
    </source>
</evidence>